<accession>A0A0R3S0D7</accession>
<name>A0A0R3S0D7_9BILA</name>
<dbReference type="AlphaFoldDB" id="A0A0R3S0D7"/>
<feature type="chain" id="PRO_5006447925" evidence="1">
    <location>
        <begin position="22"/>
        <end position="96"/>
    </location>
</feature>
<proteinExistence type="predicted"/>
<evidence type="ECO:0000256" key="1">
    <source>
        <dbReference type="SAM" id="SignalP"/>
    </source>
</evidence>
<keyword evidence="1" id="KW-0732">Signal</keyword>
<sequence>MASVFKVFAIFISLLLTIITCQEVTDEALNRHESLTVGKRAKFAFAKRYPSRFAFAKRYDEEDLNDYDKKDIRFESPAHLTRNFAFAKRVPYLFFA</sequence>
<evidence type="ECO:0000313" key="2">
    <source>
        <dbReference type="Proteomes" id="UP000050640"/>
    </source>
</evidence>
<dbReference type="WBParaSite" id="EEL_0000808301-mRNA-1">
    <property type="protein sequence ID" value="EEL_0000808301-mRNA-1"/>
    <property type="gene ID" value="EEL_0000808301"/>
</dbReference>
<keyword evidence="2" id="KW-1185">Reference proteome</keyword>
<evidence type="ECO:0000313" key="3">
    <source>
        <dbReference type="WBParaSite" id="EEL_0000808301-mRNA-1"/>
    </source>
</evidence>
<organism evidence="2 3">
    <name type="scientific">Elaeophora elaphi</name>
    <dbReference type="NCBI Taxonomy" id="1147741"/>
    <lineage>
        <taxon>Eukaryota</taxon>
        <taxon>Metazoa</taxon>
        <taxon>Ecdysozoa</taxon>
        <taxon>Nematoda</taxon>
        <taxon>Chromadorea</taxon>
        <taxon>Rhabditida</taxon>
        <taxon>Spirurina</taxon>
        <taxon>Spiruromorpha</taxon>
        <taxon>Filarioidea</taxon>
        <taxon>Onchocercidae</taxon>
        <taxon>Elaeophora</taxon>
    </lineage>
</organism>
<dbReference type="Proteomes" id="UP000050640">
    <property type="component" value="Unplaced"/>
</dbReference>
<feature type="signal peptide" evidence="1">
    <location>
        <begin position="1"/>
        <end position="21"/>
    </location>
</feature>
<reference evidence="3" key="1">
    <citation type="submission" date="2017-02" db="UniProtKB">
        <authorList>
            <consortium name="WormBaseParasite"/>
        </authorList>
    </citation>
    <scope>IDENTIFICATION</scope>
</reference>
<protein>
    <submittedName>
        <fullName evidence="3">Uncharacterized protein</fullName>
    </submittedName>
</protein>